<evidence type="ECO:0000313" key="2">
    <source>
        <dbReference type="Proteomes" id="UP001499988"/>
    </source>
</evidence>
<keyword evidence="2" id="KW-1185">Reference proteome</keyword>
<name>A0ABP9EC12_9GAMM</name>
<dbReference type="Gene3D" id="3.10.28.20">
    <property type="entry name" value="Acetamidase/Formamidase-like domains"/>
    <property type="match status" value="1"/>
</dbReference>
<sequence length="314" mass="34411">MVTLVLASLSGCASTEQSCEQGLFSVDPNVYLFEGQGATIDEANRAARSGLAQQILSQDSSSDLQWTSTSSQSVEHSSFSTSRSVAQVELERARVIEQRQCGGNYYVAVELDMRPLVVRAREALAAAGIPGQPSGFYGSPLLTRSVGSQFPPGHGPRLELRLQWDHGWLLQVGPASVPLRRSELVSAFEQLSGATELGLSTQRIGHGDMLEMTLSELSAFPLDLLIIHFDGSWERIGLPASFGQSRSLRLQVQNPTERATQQHWVLAPTASLELLQRASDEHQLATWINGLTEREVQTLSSQRLEILPYNNLSR</sequence>
<accession>A0ABP9EC12</accession>
<dbReference type="Proteomes" id="UP001499988">
    <property type="component" value="Unassembled WGS sequence"/>
</dbReference>
<evidence type="ECO:0000313" key="1">
    <source>
        <dbReference type="EMBL" id="GAA4872278.1"/>
    </source>
</evidence>
<proteinExistence type="predicted"/>
<comment type="caution">
    <text evidence="1">The sequence shown here is derived from an EMBL/GenBank/DDBJ whole genome shotgun (WGS) entry which is preliminary data.</text>
</comment>
<reference evidence="2" key="1">
    <citation type="journal article" date="2019" name="Int. J. Syst. Evol. Microbiol.">
        <title>The Global Catalogue of Microorganisms (GCM) 10K type strain sequencing project: providing services to taxonomists for standard genome sequencing and annotation.</title>
        <authorList>
            <consortium name="The Broad Institute Genomics Platform"/>
            <consortium name="The Broad Institute Genome Sequencing Center for Infectious Disease"/>
            <person name="Wu L."/>
            <person name="Ma J."/>
        </authorList>
    </citation>
    <scope>NUCLEOTIDE SEQUENCE [LARGE SCALE GENOMIC DNA]</scope>
    <source>
        <strain evidence="2">JCM 18401</strain>
    </source>
</reference>
<dbReference type="RefSeq" id="WP_345332229.1">
    <property type="nucleotide sequence ID" value="NZ_BAABJZ010000003.1"/>
</dbReference>
<evidence type="ECO:0008006" key="3">
    <source>
        <dbReference type="Google" id="ProtNLM"/>
    </source>
</evidence>
<organism evidence="1 2">
    <name type="scientific">Ferrimonas pelagia</name>
    <dbReference type="NCBI Taxonomy" id="1177826"/>
    <lineage>
        <taxon>Bacteria</taxon>
        <taxon>Pseudomonadati</taxon>
        <taxon>Pseudomonadota</taxon>
        <taxon>Gammaproteobacteria</taxon>
        <taxon>Alteromonadales</taxon>
        <taxon>Ferrimonadaceae</taxon>
        <taxon>Ferrimonas</taxon>
    </lineage>
</organism>
<gene>
    <name evidence="1" type="ORF">GCM10023333_01300</name>
</gene>
<dbReference type="EMBL" id="BAABJZ010000003">
    <property type="protein sequence ID" value="GAA4872278.1"/>
    <property type="molecule type" value="Genomic_DNA"/>
</dbReference>
<protein>
    <recommendedName>
        <fullName evidence="3">Lipoprotein</fullName>
    </recommendedName>
</protein>